<gene>
    <name evidence="1" type="ORF">JM949_00980</name>
</gene>
<keyword evidence="2" id="KW-1185">Reference proteome</keyword>
<sequence length="152" mass="17083">MGSIDDLIRDLRNFDRRKEVTNRLSRELRKPVPAVRKLIRKRALAVLPEGGGFGEWVSKLSVTARVKLQGRAAGVKLVGRRKGYPDKDPKVDLRRIDQGRAAAPSWGHRTAASWHFQTVTPGFFSEPSTEVEQWRTAADVALDDALEVIRRG</sequence>
<dbReference type="RefSeq" id="WP_203146565.1">
    <property type="nucleotide sequence ID" value="NZ_JAEVHL010000002.1"/>
</dbReference>
<reference evidence="1 2" key="1">
    <citation type="submission" date="2021-01" db="EMBL/GenBank/DDBJ databases">
        <title>Draft genome sequence of Micromonospora sp. strain STR1s_6.</title>
        <authorList>
            <person name="Karlyshev A."/>
            <person name="Jawad R."/>
        </authorList>
    </citation>
    <scope>NUCLEOTIDE SEQUENCE [LARGE SCALE GENOMIC DNA]</scope>
    <source>
        <strain evidence="1 2">STR1S-6</strain>
    </source>
</reference>
<dbReference type="Proteomes" id="UP000622245">
    <property type="component" value="Unassembled WGS sequence"/>
</dbReference>
<name>A0ABS1Y9T5_9ACTN</name>
<organism evidence="1 2">
    <name type="scientific">Micromonospora tarensis</name>
    <dbReference type="NCBI Taxonomy" id="2806100"/>
    <lineage>
        <taxon>Bacteria</taxon>
        <taxon>Bacillati</taxon>
        <taxon>Actinomycetota</taxon>
        <taxon>Actinomycetes</taxon>
        <taxon>Micromonosporales</taxon>
        <taxon>Micromonosporaceae</taxon>
        <taxon>Micromonospora</taxon>
    </lineage>
</organism>
<dbReference type="EMBL" id="JAEVHL010000002">
    <property type="protein sequence ID" value="MBM0274135.1"/>
    <property type="molecule type" value="Genomic_DNA"/>
</dbReference>
<protein>
    <recommendedName>
        <fullName evidence="3">HK97 gp10 family phage protein</fullName>
    </recommendedName>
</protein>
<proteinExistence type="predicted"/>
<evidence type="ECO:0000313" key="1">
    <source>
        <dbReference type="EMBL" id="MBM0274135.1"/>
    </source>
</evidence>
<comment type="caution">
    <text evidence="1">The sequence shown here is derived from an EMBL/GenBank/DDBJ whole genome shotgun (WGS) entry which is preliminary data.</text>
</comment>
<evidence type="ECO:0000313" key="2">
    <source>
        <dbReference type="Proteomes" id="UP000622245"/>
    </source>
</evidence>
<accession>A0ABS1Y9T5</accession>
<evidence type="ECO:0008006" key="3">
    <source>
        <dbReference type="Google" id="ProtNLM"/>
    </source>
</evidence>